<gene>
    <name evidence="1" type="ORF">QTP70_011972</name>
</gene>
<keyword evidence="2" id="KW-1185">Reference proteome</keyword>
<comment type="caution">
    <text evidence="1">The sequence shown here is derived from an EMBL/GenBank/DDBJ whole genome shotgun (WGS) entry which is preliminary data.</text>
</comment>
<reference evidence="1" key="1">
    <citation type="submission" date="2023-06" db="EMBL/GenBank/DDBJ databases">
        <title>Male Hemibagrus guttatus genome.</title>
        <authorList>
            <person name="Bian C."/>
        </authorList>
    </citation>
    <scope>NUCLEOTIDE SEQUENCE</scope>
    <source>
        <strain evidence="1">Male_cb2023</strain>
        <tissue evidence="1">Muscle</tissue>
    </source>
</reference>
<protein>
    <submittedName>
        <fullName evidence="1">Uncharacterized protein</fullName>
    </submittedName>
</protein>
<dbReference type="GO" id="GO:0007186">
    <property type="term" value="P:G protein-coupled receptor signaling pathway"/>
    <property type="evidence" value="ECO:0007669"/>
    <property type="project" value="InterPro"/>
</dbReference>
<name>A0AAE0QEC3_9TELE</name>
<evidence type="ECO:0000313" key="1">
    <source>
        <dbReference type="EMBL" id="KAK3520047.1"/>
    </source>
</evidence>
<evidence type="ECO:0000313" key="2">
    <source>
        <dbReference type="Proteomes" id="UP001274896"/>
    </source>
</evidence>
<dbReference type="Gene3D" id="4.10.260.10">
    <property type="entry name" value="Transducin (heterotrimeric G protein), gamma chain"/>
    <property type="match status" value="1"/>
</dbReference>
<organism evidence="1 2">
    <name type="scientific">Hemibagrus guttatus</name>
    <dbReference type="NCBI Taxonomy" id="175788"/>
    <lineage>
        <taxon>Eukaryota</taxon>
        <taxon>Metazoa</taxon>
        <taxon>Chordata</taxon>
        <taxon>Craniata</taxon>
        <taxon>Vertebrata</taxon>
        <taxon>Euteleostomi</taxon>
        <taxon>Actinopterygii</taxon>
        <taxon>Neopterygii</taxon>
        <taxon>Teleostei</taxon>
        <taxon>Ostariophysi</taxon>
        <taxon>Siluriformes</taxon>
        <taxon>Bagridae</taxon>
        <taxon>Hemibagrus</taxon>
    </lineage>
</organism>
<accession>A0AAE0QEC3</accession>
<dbReference type="EMBL" id="JAUCMX010000016">
    <property type="protein sequence ID" value="KAK3520047.1"/>
    <property type="molecule type" value="Genomic_DNA"/>
</dbReference>
<dbReference type="AlphaFoldDB" id="A0AAE0QEC3"/>
<dbReference type="Proteomes" id="UP001274896">
    <property type="component" value="Unassembled WGS sequence"/>
</dbReference>
<proteinExistence type="predicted"/>
<dbReference type="InterPro" id="IPR036284">
    <property type="entry name" value="GGL_sf"/>
</dbReference>
<sequence>MSNNSANSSNLVLAQKAVKQLRLEASVRRIKVMGNLCLSQASLGIKAGYTLDGVPTHHRTHTHSLTTDNLEMPINHVFGLGEETRVPGGNPEAQGEHCKLHTHTAEAGIEPPILEV</sequence>